<sequence length="787" mass="87796">METLKSLVPIRLREMIAQSAPDDLPSTSSSLLDFFLSFPQFHEVLKELNDPETGLCRKNREDALVLKQKGNHCFSNGDYHEALRFYTKALRNTPMSDGEIDKCFVATLYTNRASSLHKLGLLEESIRDCSRALSLLPNHAKAWFRRGKVNVTLKKYEGAINDLNVALKMESSLVGKNQIKDELHFAIKQSKRIGESSTSSCRTNGLELEPDVEPSQAELSCVSTPYKGRGMTSKSDILPGCMIHSEEPIAAIILKHCREAHCHFCFMELPADTIPCSSCTIPLYCSDHCLEKASGKQPERKQINVQDAIEINLSMNAKKEDFAGVSEHGHECGGVHWPAILPVDVVLAGRILVKCLERQKYLGGSFDIITELGLCHNYSSLPSESKVELHIYSVVLAYCLQKSYASLVPFTGPSVSQLIVLVCQIRVNSMAIVCMKSFDASDELRNMGKLTFKKDALTSSVEQVRVGQAIYLRGSLFNHSCEPNIHAYFVSRTLFLRSIEQIPAGSSVELSYGPQIGEWDLAQRQLSLENKYSFMCQCSGCSELNLSDLVLHGFRCAKADCYGAVLNSPVVRHRKLVGNCLQTIVKISRWELALPEGKKKRKAISKVARQLLEETDGLFHIDPGYCLRCGSFHDLESAGVSLKKITAGLERLWDLNGSKDLISNGLRHLELLRSTMHPYSKDIAEAEDKLAEAFCSVGEPHSAMDHCKASIQILEKLYPQNHIAIANELIKLASIQISLIHPMAAKCTVDRVDKILTLHYGSHYSKLFPYVQGFRKEVYQTLQEPIP</sequence>
<evidence type="ECO:0000259" key="2">
    <source>
        <dbReference type="PROSITE" id="PS50280"/>
    </source>
</evidence>
<dbReference type="PANTHER" id="PTHR47337">
    <property type="entry name" value="TETRATRICOPEPTIDE REPEAT (TPR)-LIKE SUPERFAMILY PROTEIN"/>
    <property type="match status" value="1"/>
</dbReference>
<dbReference type="Gene3D" id="2.170.270.10">
    <property type="entry name" value="SET domain"/>
    <property type="match status" value="1"/>
</dbReference>
<dbReference type="HOGENOM" id="CLU_021727_2_0_1"/>
<name>W1P492_AMBTC</name>
<dbReference type="OMA" id="FDCTCPA"/>
<dbReference type="eggNOG" id="KOG2084">
    <property type="taxonomic scope" value="Eukaryota"/>
</dbReference>
<dbReference type="SMART" id="SM00028">
    <property type="entry name" value="TPR"/>
    <property type="match status" value="4"/>
</dbReference>
<evidence type="ECO:0000256" key="1">
    <source>
        <dbReference type="PROSITE-ProRule" id="PRU00339"/>
    </source>
</evidence>
<dbReference type="Gene3D" id="1.25.40.10">
    <property type="entry name" value="Tetratricopeptide repeat domain"/>
    <property type="match status" value="2"/>
</dbReference>
<dbReference type="STRING" id="13333.W1P492"/>
<dbReference type="SUPFAM" id="SSF82199">
    <property type="entry name" value="SET domain"/>
    <property type="match status" value="1"/>
</dbReference>
<dbReference type="InterPro" id="IPR001214">
    <property type="entry name" value="SET_dom"/>
</dbReference>
<protein>
    <recommendedName>
        <fullName evidence="2">SET domain-containing protein</fullName>
    </recommendedName>
</protein>
<keyword evidence="1" id="KW-0802">TPR repeat</keyword>
<dbReference type="InterPro" id="IPR011990">
    <property type="entry name" value="TPR-like_helical_dom_sf"/>
</dbReference>
<dbReference type="Pfam" id="PF00856">
    <property type="entry name" value="SET"/>
    <property type="match status" value="1"/>
</dbReference>
<dbReference type="PANTHER" id="PTHR47337:SF1">
    <property type="entry name" value="TETRATRICOPEPTIDE REPEAT (TPR)-LIKE SUPERFAMILY PROTEIN"/>
    <property type="match status" value="1"/>
</dbReference>
<dbReference type="AlphaFoldDB" id="W1P492"/>
<dbReference type="Proteomes" id="UP000017836">
    <property type="component" value="Unassembled WGS sequence"/>
</dbReference>
<dbReference type="EMBL" id="KI394182">
    <property type="protein sequence ID" value="ERN04677.1"/>
    <property type="molecule type" value="Genomic_DNA"/>
</dbReference>
<accession>W1P492</accession>
<feature type="repeat" description="TPR" evidence="1">
    <location>
        <begin position="63"/>
        <end position="96"/>
    </location>
</feature>
<evidence type="ECO:0000313" key="3">
    <source>
        <dbReference type="EMBL" id="ERN04677.1"/>
    </source>
</evidence>
<gene>
    <name evidence="3" type="ORF">AMTR_s00076p00135550</name>
</gene>
<dbReference type="PROSITE" id="PS50005">
    <property type="entry name" value="TPR"/>
    <property type="match status" value="2"/>
</dbReference>
<evidence type="ECO:0000313" key="4">
    <source>
        <dbReference type="Proteomes" id="UP000017836"/>
    </source>
</evidence>
<dbReference type="InterPro" id="IPR019734">
    <property type="entry name" value="TPR_rpt"/>
</dbReference>
<dbReference type="SUPFAM" id="SSF48452">
    <property type="entry name" value="TPR-like"/>
    <property type="match status" value="1"/>
</dbReference>
<proteinExistence type="predicted"/>
<organism evidence="3 4">
    <name type="scientific">Amborella trichopoda</name>
    <dbReference type="NCBI Taxonomy" id="13333"/>
    <lineage>
        <taxon>Eukaryota</taxon>
        <taxon>Viridiplantae</taxon>
        <taxon>Streptophyta</taxon>
        <taxon>Embryophyta</taxon>
        <taxon>Tracheophyta</taxon>
        <taxon>Spermatophyta</taxon>
        <taxon>Magnoliopsida</taxon>
        <taxon>Amborellales</taxon>
        <taxon>Amborellaceae</taxon>
        <taxon>Amborella</taxon>
    </lineage>
</organism>
<dbReference type="InterPro" id="IPR046341">
    <property type="entry name" value="SET_dom_sf"/>
</dbReference>
<feature type="domain" description="SET" evidence="2">
    <location>
        <begin position="217"/>
        <end position="513"/>
    </location>
</feature>
<feature type="repeat" description="TPR" evidence="1">
    <location>
        <begin position="140"/>
        <end position="173"/>
    </location>
</feature>
<reference evidence="4" key="1">
    <citation type="journal article" date="2013" name="Science">
        <title>The Amborella genome and the evolution of flowering plants.</title>
        <authorList>
            <consortium name="Amborella Genome Project"/>
        </authorList>
    </citation>
    <scope>NUCLEOTIDE SEQUENCE [LARGE SCALE GENOMIC DNA]</scope>
</reference>
<keyword evidence="4" id="KW-1185">Reference proteome</keyword>
<dbReference type="PROSITE" id="PS50280">
    <property type="entry name" value="SET"/>
    <property type="match status" value="1"/>
</dbReference>
<dbReference type="Gramene" id="ERN04677">
    <property type="protein sequence ID" value="ERN04677"/>
    <property type="gene ID" value="AMTR_s00076p00135550"/>
</dbReference>